<gene>
    <name evidence="1" type="ORF">HPS10_00705</name>
</gene>
<proteinExistence type="predicted"/>
<dbReference type="Proteomes" id="UP000027036">
    <property type="component" value="Unassembled WGS sequence"/>
</dbReference>
<name>A0A836MFP9_GLAPU</name>
<sequence>MGILDLFRKKNDVTKSVSSSISTTNKILNQSTTEVVNQGKQAYDMGMRHLNEYPINFDLARENFRKAVNLGYTKAKKAAEIIGLNAPKEIDASNAFELMNKAIENYKNNQKHIGDLVYFITYDLKFNIFDTSSNPTYYASRFVDYEIYCMREYGNNAVKTFHNKSSLKNWDLQYADDWENGDIPRHSEYLNEKPFPMISALSGISMMNGDMAVLRAAVVADIVDNYL</sequence>
<organism evidence="1 2">
    <name type="scientific">Glaesserella parasuis HPS10</name>
    <dbReference type="NCBI Taxonomy" id="1450514"/>
    <lineage>
        <taxon>Bacteria</taxon>
        <taxon>Pseudomonadati</taxon>
        <taxon>Pseudomonadota</taxon>
        <taxon>Gammaproteobacteria</taxon>
        <taxon>Pasteurellales</taxon>
        <taxon>Pasteurellaceae</taxon>
        <taxon>Glaesserella</taxon>
    </lineage>
</organism>
<dbReference type="EMBL" id="JDSO01000009">
    <property type="protein sequence ID" value="KDB49178.1"/>
    <property type="molecule type" value="Genomic_DNA"/>
</dbReference>
<dbReference type="RefSeq" id="WP_035494249.1">
    <property type="nucleotide sequence ID" value="NZ_JDSO01000009.1"/>
</dbReference>
<accession>A0A836MFP9</accession>
<protein>
    <submittedName>
        <fullName evidence="1">Uncharacterized protein</fullName>
    </submittedName>
</protein>
<reference evidence="1 2" key="1">
    <citation type="submission" date="2014-02" db="EMBL/GenBank/DDBJ databases">
        <title>Comparative genomics of Haemophilus parasuis isolated from pig lungs.</title>
        <authorList>
            <person name="Kittichotirat W."/>
            <person name="Bumgarner R.E."/>
            <person name="Lawrence P."/>
        </authorList>
    </citation>
    <scope>NUCLEOTIDE SEQUENCE [LARGE SCALE GENOMIC DNA]</scope>
    <source>
        <strain evidence="1 2">HPS10</strain>
    </source>
</reference>
<comment type="caution">
    <text evidence="1">The sequence shown here is derived from an EMBL/GenBank/DDBJ whole genome shotgun (WGS) entry which is preliminary data.</text>
</comment>
<evidence type="ECO:0000313" key="1">
    <source>
        <dbReference type="EMBL" id="KDB49178.1"/>
    </source>
</evidence>
<evidence type="ECO:0000313" key="2">
    <source>
        <dbReference type="Proteomes" id="UP000027036"/>
    </source>
</evidence>
<dbReference type="AlphaFoldDB" id="A0A836MFP9"/>